<proteinExistence type="predicted"/>
<gene>
    <name evidence="2" type="ORF">SK128_004322</name>
</gene>
<feature type="signal peptide" evidence="1">
    <location>
        <begin position="1"/>
        <end position="21"/>
    </location>
</feature>
<keyword evidence="1" id="KW-0732">Signal</keyword>
<evidence type="ECO:0000313" key="3">
    <source>
        <dbReference type="Proteomes" id="UP001381693"/>
    </source>
</evidence>
<protein>
    <submittedName>
        <fullName evidence="2">Uncharacterized protein</fullName>
    </submittedName>
</protein>
<sequence length="184" mass="19153">MGSVKLIIFAVMTAVATFSEGRPQEGVQASGVQPSLTGTAAASQPPFMQGLRELLSDVLRTGTSGVRNFNTAFSETALGTLQGVRDTVGATNTFVQNSARAGGELAKGAVTSSMDVSRDAVGATGEFWRGVSQSVNRNVKATADATANFADAYINEVGNFANAANDVARRVLIGGIENYTQQRE</sequence>
<feature type="chain" id="PRO_5042984710" evidence="1">
    <location>
        <begin position="22"/>
        <end position="184"/>
    </location>
</feature>
<comment type="caution">
    <text evidence="2">The sequence shown here is derived from an EMBL/GenBank/DDBJ whole genome shotgun (WGS) entry which is preliminary data.</text>
</comment>
<dbReference type="EMBL" id="JAXCGZ010018966">
    <property type="protein sequence ID" value="KAK7066977.1"/>
    <property type="molecule type" value="Genomic_DNA"/>
</dbReference>
<name>A0AAN8WL36_HALRR</name>
<evidence type="ECO:0000256" key="1">
    <source>
        <dbReference type="SAM" id="SignalP"/>
    </source>
</evidence>
<reference evidence="2 3" key="1">
    <citation type="submission" date="2023-11" db="EMBL/GenBank/DDBJ databases">
        <title>Halocaridina rubra genome assembly.</title>
        <authorList>
            <person name="Smith C."/>
        </authorList>
    </citation>
    <scope>NUCLEOTIDE SEQUENCE [LARGE SCALE GENOMIC DNA]</scope>
    <source>
        <strain evidence="2">EP-1</strain>
        <tissue evidence="2">Whole</tissue>
    </source>
</reference>
<dbReference type="AlphaFoldDB" id="A0AAN8WL36"/>
<dbReference type="Proteomes" id="UP001381693">
    <property type="component" value="Unassembled WGS sequence"/>
</dbReference>
<evidence type="ECO:0000313" key="2">
    <source>
        <dbReference type="EMBL" id="KAK7066977.1"/>
    </source>
</evidence>
<organism evidence="2 3">
    <name type="scientific">Halocaridina rubra</name>
    <name type="common">Hawaiian red shrimp</name>
    <dbReference type="NCBI Taxonomy" id="373956"/>
    <lineage>
        <taxon>Eukaryota</taxon>
        <taxon>Metazoa</taxon>
        <taxon>Ecdysozoa</taxon>
        <taxon>Arthropoda</taxon>
        <taxon>Crustacea</taxon>
        <taxon>Multicrustacea</taxon>
        <taxon>Malacostraca</taxon>
        <taxon>Eumalacostraca</taxon>
        <taxon>Eucarida</taxon>
        <taxon>Decapoda</taxon>
        <taxon>Pleocyemata</taxon>
        <taxon>Caridea</taxon>
        <taxon>Atyoidea</taxon>
        <taxon>Atyidae</taxon>
        <taxon>Halocaridina</taxon>
    </lineage>
</organism>
<keyword evidence="3" id="KW-1185">Reference proteome</keyword>
<accession>A0AAN8WL36</accession>